<gene>
    <name evidence="1" type="ORF">PXEA_LOCUS16804</name>
</gene>
<name>A0A3S5CI58_9PLAT</name>
<sequence>MLIAFPLFVKFLGRDLVGYTSAYPRLSVDPPRIRLLGAVTLLSLGFQLAINIATQIAASIFIQRQP</sequence>
<dbReference type="EMBL" id="CAAALY010061512">
    <property type="protein sequence ID" value="VEL23364.1"/>
    <property type="molecule type" value="Genomic_DNA"/>
</dbReference>
<reference evidence="1" key="1">
    <citation type="submission" date="2018-11" db="EMBL/GenBank/DDBJ databases">
        <authorList>
            <consortium name="Pathogen Informatics"/>
        </authorList>
    </citation>
    <scope>NUCLEOTIDE SEQUENCE</scope>
</reference>
<organism evidence="1 2">
    <name type="scientific">Protopolystoma xenopodis</name>
    <dbReference type="NCBI Taxonomy" id="117903"/>
    <lineage>
        <taxon>Eukaryota</taxon>
        <taxon>Metazoa</taxon>
        <taxon>Spiralia</taxon>
        <taxon>Lophotrochozoa</taxon>
        <taxon>Platyhelminthes</taxon>
        <taxon>Monogenea</taxon>
        <taxon>Polyopisthocotylea</taxon>
        <taxon>Polystomatidea</taxon>
        <taxon>Polystomatidae</taxon>
        <taxon>Protopolystoma</taxon>
    </lineage>
</organism>
<accession>A0A3S5CI58</accession>
<dbReference type="Proteomes" id="UP000784294">
    <property type="component" value="Unassembled WGS sequence"/>
</dbReference>
<protein>
    <submittedName>
        <fullName evidence="1">Uncharacterized protein</fullName>
    </submittedName>
</protein>
<proteinExistence type="predicted"/>
<evidence type="ECO:0000313" key="1">
    <source>
        <dbReference type="EMBL" id="VEL23364.1"/>
    </source>
</evidence>
<dbReference type="AlphaFoldDB" id="A0A3S5CI58"/>
<comment type="caution">
    <text evidence="1">The sequence shown here is derived from an EMBL/GenBank/DDBJ whole genome shotgun (WGS) entry which is preliminary data.</text>
</comment>
<evidence type="ECO:0000313" key="2">
    <source>
        <dbReference type="Proteomes" id="UP000784294"/>
    </source>
</evidence>
<keyword evidence="2" id="KW-1185">Reference proteome</keyword>